<comment type="caution">
    <text evidence="10">The sequence shown here is derived from an EMBL/GenBank/DDBJ whole genome shotgun (WGS) entry which is preliminary data.</text>
</comment>
<evidence type="ECO:0000256" key="1">
    <source>
        <dbReference type="ARBA" id="ARBA00004651"/>
    </source>
</evidence>
<evidence type="ECO:0000256" key="8">
    <source>
        <dbReference type="RuleBase" id="RU363032"/>
    </source>
</evidence>
<feature type="transmembrane region" description="Helical" evidence="8">
    <location>
        <begin position="76"/>
        <end position="94"/>
    </location>
</feature>
<feature type="transmembrane region" description="Helical" evidence="8">
    <location>
        <begin position="208"/>
        <end position="229"/>
    </location>
</feature>
<feature type="domain" description="ABC transmembrane type-1" evidence="9">
    <location>
        <begin position="38"/>
        <end position="226"/>
    </location>
</feature>
<dbReference type="InterPro" id="IPR051789">
    <property type="entry name" value="Bact_Polyamine_Transport"/>
</dbReference>
<evidence type="ECO:0000256" key="4">
    <source>
        <dbReference type="ARBA" id="ARBA00022475"/>
    </source>
</evidence>
<dbReference type="GO" id="GO:0005886">
    <property type="term" value="C:plasma membrane"/>
    <property type="evidence" value="ECO:0007669"/>
    <property type="project" value="UniProtKB-SubCell"/>
</dbReference>
<evidence type="ECO:0000313" key="10">
    <source>
        <dbReference type="EMBL" id="MFC4248746.1"/>
    </source>
</evidence>
<dbReference type="Pfam" id="PF00528">
    <property type="entry name" value="BPD_transp_1"/>
    <property type="match status" value="1"/>
</dbReference>
<dbReference type="PROSITE" id="PS50928">
    <property type="entry name" value="ABC_TM1"/>
    <property type="match status" value="1"/>
</dbReference>
<sequence length="231" mass="24871">MIVLTSLTPSSFPTIPSDGISFQWYAEMLSNDELMRTLTTSFIVATVAAILAGIIGTTTAFGFVRSDIPYQEELATFMLLPLMISPVITGLALIQFATRFELSNGYLTLILGHTILTLPYVFLIVRSRLVTFDEDLEAASRVLGANGLETVFNITLPIISPTVVSAMVIAFVVSFGEFTATQFLISPDTTTVPVIIYTMLRAGLSPEISALSTVLITIMVIGAVVSGAFSR</sequence>
<accession>A0ABD5P493</accession>
<keyword evidence="4" id="KW-1003">Cell membrane</keyword>
<dbReference type="Proteomes" id="UP001595821">
    <property type="component" value="Unassembled WGS sequence"/>
</dbReference>
<dbReference type="SUPFAM" id="SSF161098">
    <property type="entry name" value="MetI-like"/>
    <property type="match status" value="1"/>
</dbReference>
<comment type="similarity">
    <text evidence="2">Belongs to the binding-protein-dependent transport system permease family. CysTW subfamily.</text>
</comment>
<proteinExistence type="inferred from homology"/>
<dbReference type="InterPro" id="IPR000515">
    <property type="entry name" value="MetI-like"/>
</dbReference>
<evidence type="ECO:0000256" key="6">
    <source>
        <dbReference type="ARBA" id="ARBA00022989"/>
    </source>
</evidence>
<keyword evidence="5 8" id="KW-0812">Transmembrane</keyword>
<dbReference type="InterPro" id="IPR035906">
    <property type="entry name" value="MetI-like_sf"/>
</dbReference>
<dbReference type="PANTHER" id="PTHR43848:SF2">
    <property type="entry name" value="PUTRESCINE TRANSPORT SYSTEM PERMEASE PROTEIN POTI"/>
    <property type="match status" value="1"/>
</dbReference>
<dbReference type="CDD" id="cd06261">
    <property type="entry name" value="TM_PBP2"/>
    <property type="match status" value="1"/>
</dbReference>
<evidence type="ECO:0000256" key="3">
    <source>
        <dbReference type="ARBA" id="ARBA00022448"/>
    </source>
</evidence>
<reference evidence="10 11" key="1">
    <citation type="journal article" date="2014" name="Int. J. Syst. Evol. Microbiol.">
        <title>Complete genome sequence of Corynebacterium casei LMG S-19264T (=DSM 44701T), isolated from a smear-ripened cheese.</title>
        <authorList>
            <consortium name="US DOE Joint Genome Institute (JGI-PGF)"/>
            <person name="Walter F."/>
            <person name="Albersmeier A."/>
            <person name="Kalinowski J."/>
            <person name="Ruckert C."/>
        </authorList>
    </citation>
    <scope>NUCLEOTIDE SEQUENCE [LARGE SCALE GENOMIC DNA]</scope>
    <source>
        <strain evidence="10 11">IBRC-M 10912</strain>
    </source>
</reference>
<feature type="transmembrane region" description="Helical" evidence="8">
    <location>
        <begin position="151"/>
        <end position="173"/>
    </location>
</feature>
<dbReference type="EMBL" id="JBHSDJ010000127">
    <property type="protein sequence ID" value="MFC4248746.1"/>
    <property type="molecule type" value="Genomic_DNA"/>
</dbReference>
<dbReference type="PANTHER" id="PTHR43848">
    <property type="entry name" value="PUTRESCINE TRANSPORT SYSTEM PERMEASE PROTEIN POTI"/>
    <property type="match status" value="1"/>
</dbReference>
<dbReference type="Gene3D" id="1.10.3720.10">
    <property type="entry name" value="MetI-like"/>
    <property type="match status" value="1"/>
</dbReference>
<dbReference type="AlphaFoldDB" id="A0ABD5P493"/>
<evidence type="ECO:0000256" key="5">
    <source>
        <dbReference type="ARBA" id="ARBA00022692"/>
    </source>
</evidence>
<feature type="transmembrane region" description="Helical" evidence="8">
    <location>
        <begin position="106"/>
        <end position="125"/>
    </location>
</feature>
<name>A0ABD5P493_9EURY</name>
<evidence type="ECO:0000256" key="2">
    <source>
        <dbReference type="ARBA" id="ARBA00007069"/>
    </source>
</evidence>
<keyword evidence="7 8" id="KW-0472">Membrane</keyword>
<evidence type="ECO:0000259" key="9">
    <source>
        <dbReference type="PROSITE" id="PS50928"/>
    </source>
</evidence>
<comment type="subcellular location">
    <subcellularLocation>
        <location evidence="1 8">Cell membrane</location>
        <topology evidence="1 8">Multi-pass membrane protein</topology>
    </subcellularLocation>
</comment>
<keyword evidence="6 8" id="KW-1133">Transmembrane helix</keyword>
<evidence type="ECO:0000313" key="11">
    <source>
        <dbReference type="Proteomes" id="UP001595821"/>
    </source>
</evidence>
<dbReference type="RefSeq" id="WP_377071372.1">
    <property type="nucleotide sequence ID" value="NZ_JBHSDJ010000127.1"/>
</dbReference>
<feature type="transmembrane region" description="Helical" evidence="8">
    <location>
        <begin position="42"/>
        <end position="64"/>
    </location>
</feature>
<gene>
    <name evidence="10" type="ORF">ACFOZ7_17745</name>
</gene>
<protein>
    <submittedName>
        <fullName evidence="10">ABC transporter permease</fullName>
    </submittedName>
</protein>
<organism evidence="10 11">
    <name type="scientific">Natribaculum luteum</name>
    <dbReference type="NCBI Taxonomy" id="1586232"/>
    <lineage>
        <taxon>Archaea</taxon>
        <taxon>Methanobacteriati</taxon>
        <taxon>Methanobacteriota</taxon>
        <taxon>Stenosarchaea group</taxon>
        <taxon>Halobacteria</taxon>
        <taxon>Halobacteriales</taxon>
        <taxon>Natrialbaceae</taxon>
        <taxon>Natribaculum</taxon>
    </lineage>
</organism>
<evidence type="ECO:0000256" key="7">
    <source>
        <dbReference type="ARBA" id="ARBA00023136"/>
    </source>
</evidence>
<keyword evidence="3 8" id="KW-0813">Transport</keyword>